<feature type="domain" description="Methyl-accepting transducer" evidence="3">
    <location>
        <begin position="154"/>
        <end position="272"/>
    </location>
</feature>
<dbReference type="Gene3D" id="1.10.287.950">
    <property type="entry name" value="Methyl-accepting chemotaxis protein"/>
    <property type="match status" value="1"/>
</dbReference>
<reference evidence="5" key="1">
    <citation type="submission" date="2011-11" db="EMBL/GenBank/DDBJ databases">
        <title>Complete sequence of Desulfosporosinus orientis DSM 765.</title>
        <authorList>
            <person name="Lucas S."/>
            <person name="Han J."/>
            <person name="Lapidus A."/>
            <person name="Cheng J.-F."/>
            <person name="Goodwin L."/>
            <person name="Pitluck S."/>
            <person name="Peters L."/>
            <person name="Ovchinnikova G."/>
            <person name="Teshima H."/>
            <person name="Detter J.C."/>
            <person name="Han C."/>
            <person name="Tapia R."/>
            <person name="Land M."/>
            <person name="Hauser L."/>
            <person name="Kyrpides N."/>
            <person name="Ivanova N."/>
            <person name="Pagani I."/>
            <person name="Pester M."/>
            <person name="Spring S."/>
            <person name="Ollivier B."/>
            <person name="Rattei T."/>
            <person name="Klenk H.-P."/>
            <person name="Wagner M."/>
            <person name="Loy A."/>
            <person name="Woyke T."/>
        </authorList>
    </citation>
    <scope>NUCLEOTIDE SEQUENCE [LARGE SCALE GENOMIC DNA]</scope>
    <source>
        <strain evidence="5">ATCC 19365 / DSM 765 / NCIMB 8382 / VKM B-1628</strain>
    </source>
</reference>
<reference evidence="4 5" key="2">
    <citation type="journal article" date="2012" name="J. Bacteriol.">
        <title>Complete genome sequences of Desulfosporosinus orientis DSM765T, Desulfosporosinus youngiae DSM17734T, Desulfosporosinus meridiei DSM13257T, and Desulfosporosinus acidiphilus DSM22704T.</title>
        <authorList>
            <person name="Pester M."/>
            <person name="Brambilla E."/>
            <person name="Alazard D."/>
            <person name="Rattei T."/>
            <person name="Weinmaier T."/>
            <person name="Han J."/>
            <person name="Lucas S."/>
            <person name="Lapidus A."/>
            <person name="Cheng J.F."/>
            <person name="Goodwin L."/>
            <person name="Pitluck S."/>
            <person name="Peters L."/>
            <person name="Ovchinnikova G."/>
            <person name="Teshima H."/>
            <person name="Detter J.C."/>
            <person name="Han C.S."/>
            <person name="Tapia R."/>
            <person name="Land M.L."/>
            <person name="Hauser L."/>
            <person name="Kyrpides N.C."/>
            <person name="Ivanova N.N."/>
            <person name="Pagani I."/>
            <person name="Huntmann M."/>
            <person name="Wei C.L."/>
            <person name="Davenport K.W."/>
            <person name="Daligault H."/>
            <person name="Chain P.S."/>
            <person name="Chen A."/>
            <person name="Mavromatis K."/>
            <person name="Markowitz V."/>
            <person name="Szeto E."/>
            <person name="Mikhailova N."/>
            <person name="Pati A."/>
            <person name="Wagner M."/>
            <person name="Woyke T."/>
            <person name="Ollivier B."/>
            <person name="Klenk H.P."/>
            <person name="Spring S."/>
            <person name="Loy A."/>
        </authorList>
    </citation>
    <scope>NUCLEOTIDE SEQUENCE [LARGE SCALE GENOMIC DNA]</scope>
    <source>
        <strain evidence="5">ATCC 19365 / DSM 765 / NCIMB 8382 / VKM B-1628</strain>
    </source>
</reference>
<protein>
    <submittedName>
        <fullName evidence="4">Methyl-accepting chemotaxis protein</fullName>
    </submittedName>
</protein>
<keyword evidence="5" id="KW-1185">Reference proteome</keyword>
<organism evidence="4 5">
    <name type="scientific">Desulfosporosinus orientis (strain ATCC 19365 / DSM 765 / NCIMB 8382 / VKM B-1628 / Singapore I)</name>
    <name type="common">Desulfotomaculum orientis</name>
    <dbReference type="NCBI Taxonomy" id="768706"/>
    <lineage>
        <taxon>Bacteria</taxon>
        <taxon>Bacillati</taxon>
        <taxon>Bacillota</taxon>
        <taxon>Clostridia</taxon>
        <taxon>Eubacteriales</taxon>
        <taxon>Desulfitobacteriaceae</taxon>
        <taxon>Desulfosporosinus</taxon>
    </lineage>
</organism>
<dbReference type="PANTHER" id="PTHR32089">
    <property type="entry name" value="METHYL-ACCEPTING CHEMOTAXIS PROTEIN MCPB"/>
    <property type="match status" value="1"/>
</dbReference>
<evidence type="ECO:0000256" key="2">
    <source>
        <dbReference type="PROSITE-ProRule" id="PRU00284"/>
    </source>
</evidence>
<dbReference type="PANTHER" id="PTHR32089:SF112">
    <property type="entry name" value="LYSOZYME-LIKE PROTEIN-RELATED"/>
    <property type="match status" value="1"/>
</dbReference>
<proteinExistence type="predicted"/>
<dbReference type="eggNOG" id="COG0840">
    <property type="taxonomic scope" value="Bacteria"/>
</dbReference>
<dbReference type="GO" id="GO:0016020">
    <property type="term" value="C:membrane"/>
    <property type="evidence" value="ECO:0007669"/>
    <property type="project" value="InterPro"/>
</dbReference>
<gene>
    <name evidence="4" type="ordered locus">Desor_3699</name>
</gene>
<evidence type="ECO:0000313" key="5">
    <source>
        <dbReference type="Proteomes" id="UP000006346"/>
    </source>
</evidence>
<sequence>MKIDHVVSIAPFMQEWYEQDISVFVVNHEQVLAANNNPRLNLGVRTGDTTEKYKSTITYKVLQSGERTIAYVPKEKSQFSIPYLAISSPIDDDGTLAGVITIVISTEKYNALLEIGEEILSSIEEIYASAESLSAQSQELAATAKTMDDETLHVKQDIHHVSDITSSIKKISHQSNVLGINASIESARAGENGRGFGVVAEEIRKLADVTKDSAITIEQDVLEVQSSVNRLVESVSQLAMVSESQAQGVTELTKVLNQISKLAEKLVQLGKL</sequence>
<dbReference type="OrthoDB" id="3192at2"/>
<dbReference type="SMART" id="SM00283">
    <property type="entry name" value="MA"/>
    <property type="match status" value="1"/>
</dbReference>
<name>G7WIU3_DESOD</name>
<accession>G7WIU3</accession>
<evidence type="ECO:0000259" key="3">
    <source>
        <dbReference type="PROSITE" id="PS50111"/>
    </source>
</evidence>
<dbReference type="Proteomes" id="UP000006346">
    <property type="component" value="Chromosome"/>
</dbReference>
<dbReference type="PATRIC" id="fig|768706.3.peg.3726"/>
<dbReference type="GO" id="GO:0007165">
    <property type="term" value="P:signal transduction"/>
    <property type="evidence" value="ECO:0007669"/>
    <property type="project" value="UniProtKB-KW"/>
</dbReference>
<dbReference type="HOGENOM" id="CLU_043276_0_0_9"/>
<dbReference type="Pfam" id="PF00015">
    <property type="entry name" value="MCPsignal"/>
    <property type="match status" value="1"/>
</dbReference>
<dbReference type="AlphaFoldDB" id="G7WIU3"/>
<dbReference type="RefSeq" id="WP_014185975.1">
    <property type="nucleotide sequence ID" value="NC_016584.1"/>
</dbReference>
<keyword evidence="1 2" id="KW-0807">Transducer</keyword>
<evidence type="ECO:0000256" key="1">
    <source>
        <dbReference type="ARBA" id="ARBA00023224"/>
    </source>
</evidence>
<dbReference type="CDD" id="cd18773">
    <property type="entry name" value="PDC1_HK_sensor"/>
    <property type="match status" value="1"/>
</dbReference>
<dbReference type="EMBL" id="CP003108">
    <property type="protein sequence ID" value="AET69167.1"/>
    <property type="molecule type" value="Genomic_DNA"/>
</dbReference>
<dbReference type="PROSITE" id="PS50111">
    <property type="entry name" value="CHEMOTAXIS_TRANSDUC_2"/>
    <property type="match status" value="1"/>
</dbReference>
<dbReference type="KEGG" id="dor:Desor_3699"/>
<dbReference type="SUPFAM" id="SSF58104">
    <property type="entry name" value="Methyl-accepting chemotaxis protein (MCP) signaling domain"/>
    <property type="match status" value="1"/>
</dbReference>
<dbReference type="STRING" id="768706.Desor_3699"/>
<evidence type="ECO:0000313" key="4">
    <source>
        <dbReference type="EMBL" id="AET69167.1"/>
    </source>
</evidence>
<dbReference type="InterPro" id="IPR004089">
    <property type="entry name" value="MCPsignal_dom"/>
</dbReference>